<comment type="subcellular location">
    <subcellularLocation>
        <location evidence="1">Cytoplasm</location>
    </subcellularLocation>
</comment>
<evidence type="ECO:0000313" key="6">
    <source>
        <dbReference type="Proteomes" id="UP000011518"/>
    </source>
</evidence>
<dbReference type="EMBL" id="KB320489">
    <property type="protein sequence ID" value="ELW70557.1"/>
    <property type="molecule type" value="Genomic_DNA"/>
</dbReference>
<dbReference type="Proteomes" id="UP000011518">
    <property type="component" value="Unassembled WGS sequence"/>
</dbReference>
<evidence type="ECO:0000256" key="4">
    <source>
        <dbReference type="ARBA" id="ARBA00074310"/>
    </source>
</evidence>
<dbReference type="PANTHER" id="PTHR46342:SF1">
    <property type="entry name" value="ALPHA-CATULIN"/>
    <property type="match status" value="1"/>
</dbReference>
<evidence type="ECO:0000313" key="5">
    <source>
        <dbReference type="EMBL" id="ELW70557.1"/>
    </source>
</evidence>
<dbReference type="GO" id="GO:0005737">
    <property type="term" value="C:cytoplasm"/>
    <property type="evidence" value="ECO:0007669"/>
    <property type="project" value="UniProtKB-SubCell"/>
</dbReference>
<dbReference type="InterPro" id="IPR036723">
    <property type="entry name" value="Alpha-catenin/vinculin-like_sf"/>
</dbReference>
<dbReference type="FunCoup" id="L9LA15">
    <property type="interactions" value="780"/>
</dbReference>
<dbReference type="GO" id="GO:0007266">
    <property type="term" value="P:Rho protein signal transduction"/>
    <property type="evidence" value="ECO:0007669"/>
    <property type="project" value="InterPro"/>
</dbReference>
<dbReference type="STRING" id="246437.L9LA15"/>
<sequence length="415" mass="46445">MPVHPFLMPQIQGSSDTPHLIPEITTLINHKDNTKKSDKTLQAIQRVGQAVNLAVGRFVKVGEAIANENWDLKEEIHIACFEAKQAGETIAALTDVTSLKHPESDGQITVFTDKTGVIKAARLLLSSVTKVLLLADRVVIKQIITSRNKVLATMERLEKVNSFQEFVQIFSQFGNEMVEFAHLTGDRQNDLKDEKKKAKMAAARAVLEKCTMMLLTASKTCLRHPNCESAHKNKEGVFDRMKVALDKVIEIVTDCKPNGETDISSISIFTGIREFKVSIEALQENLYFQSKENLSATLEVILERTEDFTDSAYTSHEHRERILELSTQARMELQQFISVWLQALHSTATQLAADLLKYHADHVVLKALKVTGVEGNLEALAEYACKLSEQKEQLVESDQPLEQSYGRVLCDLVSV</sequence>
<dbReference type="PANTHER" id="PTHR46342">
    <property type="entry name" value="ALPHA-CATULIN"/>
    <property type="match status" value="1"/>
</dbReference>
<dbReference type="InterPro" id="IPR030045">
    <property type="entry name" value="CTNNAL1"/>
</dbReference>
<accession>L9LA15</accession>
<dbReference type="Pfam" id="PF01044">
    <property type="entry name" value="Vinculin"/>
    <property type="match status" value="1"/>
</dbReference>
<reference evidence="6" key="1">
    <citation type="submission" date="2012-07" db="EMBL/GenBank/DDBJ databases">
        <title>Genome of the Chinese tree shrew, a rising model animal genetically related to primates.</title>
        <authorList>
            <person name="Zhang G."/>
            <person name="Fan Y."/>
            <person name="Yao Y."/>
            <person name="Huang Z."/>
        </authorList>
    </citation>
    <scope>NUCLEOTIDE SEQUENCE [LARGE SCALE GENOMIC DNA]</scope>
</reference>
<name>L9LA15_TUPCH</name>
<keyword evidence="3" id="KW-0963">Cytoplasm</keyword>
<comment type="similarity">
    <text evidence="2">Belongs to the vinculin/alpha-catenin family.</text>
</comment>
<gene>
    <name evidence="5" type="ORF">TREES_T100003818</name>
</gene>
<dbReference type="AlphaFoldDB" id="L9LA15"/>
<evidence type="ECO:0000256" key="3">
    <source>
        <dbReference type="ARBA" id="ARBA00022490"/>
    </source>
</evidence>
<reference evidence="6" key="2">
    <citation type="journal article" date="2013" name="Nat. Commun.">
        <title>Genome of the Chinese tree shrew.</title>
        <authorList>
            <person name="Fan Y."/>
            <person name="Huang Z.Y."/>
            <person name="Cao C.C."/>
            <person name="Chen C.S."/>
            <person name="Chen Y.X."/>
            <person name="Fan D.D."/>
            <person name="He J."/>
            <person name="Hou H.L."/>
            <person name="Hu L."/>
            <person name="Hu X.T."/>
            <person name="Jiang X.T."/>
            <person name="Lai R."/>
            <person name="Lang Y.S."/>
            <person name="Liang B."/>
            <person name="Liao S.G."/>
            <person name="Mu D."/>
            <person name="Ma Y.Y."/>
            <person name="Niu Y.Y."/>
            <person name="Sun X.Q."/>
            <person name="Xia J.Q."/>
            <person name="Xiao J."/>
            <person name="Xiong Z.Q."/>
            <person name="Xu L."/>
            <person name="Yang L."/>
            <person name="Zhang Y."/>
            <person name="Zhao W."/>
            <person name="Zhao X.D."/>
            <person name="Zheng Y.T."/>
            <person name="Zhou J.M."/>
            <person name="Zhu Y.B."/>
            <person name="Zhang G.J."/>
            <person name="Wang J."/>
            <person name="Yao Y.G."/>
        </authorList>
    </citation>
    <scope>NUCLEOTIDE SEQUENCE [LARGE SCALE GENOMIC DNA]</scope>
</reference>
<dbReference type="GO" id="GO:0007155">
    <property type="term" value="P:cell adhesion"/>
    <property type="evidence" value="ECO:0007669"/>
    <property type="project" value="InterPro"/>
</dbReference>
<proteinExistence type="inferred from homology"/>
<dbReference type="Gene3D" id="1.20.120.230">
    <property type="entry name" value="Alpha-catenin/vinculin-like"/>
    <property type="match status" value="2"/>
</dbReference>
<evidence type="ECO:0000256" key="1">
    <source>
        <dbReference type="ARBA" id="ARBA00004496"/>
    </source>
</evidence>
<evidence type="ECO:0000256" key="2">
    <source>
        <dbReference type="ARBA" id="ARBA00008376"/>
    </source>
</evidence>
<dbReference type="FunFam" id="1.20.120.230:FF:000016">
    <property type="entry name" value="Catenin alpha like 1"/>
    <property type="match status" value="1"/>
</dbReference>
<dbReference type="InParanoid" id="L9LA15"/>
<dbReference type="GO" id="GO:0051015">
    <property type="term" value="F:actin filament binding"/>
    <property type="evidence" value="ECO:0007669"/>
    <property type="project" value="InterPro"/>
</dbReference>
<protein>
    <recommendedName>
        <fullName evidence="4">Alpha-catulin</fullName>
    </recommendedName>
</protein>
<dbReference type="SUPFAM" id="SSF47220">
    <property type="entry name" value="alpha-catenin/vinculin-like"/>
    <property type="match status" value="1"/>
</dbReference>
<keyword evidence="6" id="KW-1185">Reference proteome</keyword>
<dbReference type="FunFam" id="1.20.120.230:FF:000017">
    <property type="entry name" value="Catenin alpha like 1"/>
    <property type="match status" value="1"/>
</dbReference>
<dbReference type="InterPro" id="IPR006077">
    <property type="entry name" value="Vinculin/catenin"/>
</dbReference>
<organism evidence="5 6">
    <name type="scientific">Tupaia chinensis</name>
    <name type="common">Chinese tree shrew</name>
    <name type="synonym">Tupaia belangeri chinensis</name>
    <dbReference type="NCBI Taxonomy" id="246437"/>
    <lineage>
        <taxon>Eukaryota</taxon>
        <taxon>Metazoa</taxon>
        <taxon>Chordata</taxon>
        <taxon>Craniata</taxon>
        <taxon>Vertebrata</taxon>
        <taxon>Euteleostomi</taxon>
        <taxon>Mammalia</taxon>
        <taxon>Eutheria</taxon>
        <taxon>Euarchontoglires</taxon>
        <taxon>Scandentia</taxon>
        <taxon>Tupaiidae</taxon>
        <taxon>Tupaia</taxon>
    </lineage>
</organism>